<keyword evidence="1" id="KW-0812">Transmembrane</keyword>
<dbReference type="OrthoDB" id="5594884at2759"/>
<feature type="chain" id="PRO_5009445575" evidence="2">
    <location>
        <begin position="25"/>
        <end position="160"/>
    </location>
</feature>
<dbReference type="InterPro" id="IPR025363">
    <property type="entry name" value="DUF4267"/>
</dbReference>
<sequence length="160" mass="17131">MGYLLHVFQAVSLTFASLAIGTGAQATFDPMNFSESFGLALNTTSGSPQYPKEEDVVLSRSKYQHSSTKPYISLMGVRQLATGVLIFTFAYQGKWTEIATILSIIGILVAGTNGVYLSRAGLQGKGVFHALPGAFVSTLACGFLFSCACRRADCQNGQER</sequence>
<dbReference type="EMBL" id="FJUX01000011">
    <property type="protein sequence ID" value="CZS92282.1"/>
    <property type="molecule type" value="Genomic_DNA"/>
</dbReference>
<accession>A0A1E1K2R4</accession>
<dbReference type="AlphaFoldDB" id="A0A1E1K2R4"/>
<gene>
    <name evidence="3" type="ORF">RAG0_02736</name>
</gene>
<evidence type="ECO:0000313" key="4">
    <source>
        <dbReference type="Proteomes" id="UP000178912"/>
    </source>
</evidence>
<dbReference type="Pfam" id="PF14087">
    <property type="entry name" value="DUF4267"/>
    <property type="match status" value="1"/>
</dbReference>
<feature type="signal peptide" evidence="2">
    <location>
        <begin position="1"/>
        <end position="24"/>
    </location>
</feature>
<keyword evidence="1" id="KW-0472">Membrane</keyword>
<feature type="transmembrane region" description="Helical" evidence="1">
    <location>
        <begin position="129"/>
        <end position="149"/>
    </location>
</feature>
<organism evidence="3 4">
    <name type="scientific">Rhynchosporium agropyri</name>
    <dbReference type="NCBI Taxonomy" id="914238"/>
    <lineage>
        <taxon>Eukaryota</taxon>
        <taxon>Fungi</taxon>
        <taxon>Dikarya</taxon>
        <taxon>Ascomycota</taxon>
        <taxon>Pezizomycotina</taxon>
        <taxon>Leotiomycetes</taxon>
        <taxon>Helotiales</taxon>
        <taxon>Ploettnerulaceae</taxon>
        <taxon>Rhynchosporium</taxon>
    </lineage>
</organism>
<evidence type="ECO:0000256" key="2">
    <source>
        <dbReference type="SAM" id="SignalP"/>
    </source>
</evidence>
<dbReference type="Proteomes" id="UP000178912">
    <property type="component" value="Unassembled WGS sequence"/>
</dbReference>
<reference evidence="4" key="1">
    <citation type="submission" date="2016-03" db="EMBL/GenBank/DDBJ databases">
        <authorList>
            <person name="Guldener U."/>
        </authorList>
    </citation>
    <scope>NUCLEOTIDE SEQUENCE [LARGE SCALE GENOMIC DNA]</scope>
    <source>
        <strain evidence="4">04CH-RAC-A.6.1</strain>
    </source>
</reference>
<evidence type="ECO:0000313" key="3">
    <source>
        <dbReference type="EMBL" id="CZS92282.1"/>
    </source>
</evidence>
<feature type="transmembrane region" description="Helical" evidence="1">
    <location>
        <begin position="98"/>
        <end position="117"/>
    </location>
</feature>
<keyword evidence="1" id="KW-1133">Transmembrane helix</keyword>
<keyword evidence="2" id="KW-0732">Signal</keyword>
<feature type="transmembrane region" description="Helical" evidence="1">
    <location>
        <begin position="71"/>
        <end position="91"/>
    </location>
</feature>
<name>A0A1E1K2R4_9HELO</name>
<keyword evidence="4" id="KW-1185">Reference proteome</keyword>
<protein>
    <submittedName>
        <fullName evidence="3">Uncharacterized protein</fullName>
    </submittedName>
</protein>
<proteinExistence type="predicted"/>
<evidence type="ECO:0000256" key="1">
    <source>
        <dbReference type="SAM" id="Phobius"/>
    </source>
</evidence>